<dbReference type="Proteomes" id="UP000184334">
    <property type="component" value="Unassembled WGS sequence"/>
</dbReference>
<comment type="caution">
    <text evidence="1">The sequence shown here is derived from an EMBL/GenBank/DDBJ whole genome shotgun (WGS) entry which is preliminary data.</text>
</comment>
<protein>
    <submittedName>
        <fullName evidence="1">Uncharacterized protein</fullName>
    </submittedName>
</protein>
<dbReference type="STRING" id="1122195.SAMN02745164_00716"/>
<organism evidence="1 2">
    <name type="scientific">Marinitoga hydrogenitolerans (strain DSM 16785 / JCM 12826 / AT1271)</name>
    <dbReference type="NCBI Taxonomy" id="1122195"/>
    <lineage>
        <taxon>Bacteria</taxon>
        <taxon>Thermotogati</taxon>
        <taxon>Thermotogota</taxon>
        <taxon>Thermotogae</taxon>
        <taxon>Petrotogales</taxon>
        <taxon>Petrotogaceae</taxon>
        <taxon>Marinitoga</taxon>
    </lineage>
</organism>
<name>A0A1M4UL24_MARH1</name>
<dbReference type="RefSeq" id="WP_072863508.1">
    <property type="nucleotide sequence ID" value="NZ_FQUI01000007.1"/>
</dbReference>
<accession>A0A1M4UL24</accession>
<evidence type="ECO:0000313" key="1">
    <source>
        <dbReference type="EMBL" id="SHE57355.1"/>
    </source>
</evidence>
<sequence length="266" mass="31387">MENKYLVYQLASYLGTPSFYNIIGELIKKETNSEKIVIVRSEKNKWIILDSKGYNPKKLDFDTLEELMIELEDVNILKFPFNTYLLFDGSFEDKMLIRILNMVFDKEEEIYEKYRLEMVVDRLSYQLSGIESIVKLLSKKMDEKDFMDTLLGSISEIFFSTVGLYSQDKKLLKKFGKLSLPDEIELFEGMNEGLINGKSYNIFNFTDEEKAYYEVFNIKYITPYSKNGELKYILVISRDTVIEKEESDVFETVQKITRFFFEENAI</sequence>
<proteinExistence type="predicted"/>
<evidence type="ECO:0000313" key="2">
    <source>
        <dbReference type="Proteomes" id="UP000184334"/>
    </source>
</evidence>
<dbReference type="OrthoDB" id="47413at2"/>
<gene>
    <name evidence="1" type="ORF">SAMN02745164_00716</name>
</gene>
<dbReference type="EMBL" id="FQUI01000007">
    <property type="protein sequence ID" value="SHE57355.1"/>
    <property type="molecule type" value="Genomic_DNA"/>
</dbReference>
<dbReference type="AlphaFoldDB" id="A0A1M4UL24"/>
<keyword evidence="2" id="KW-1185">Reference proteome</keyword>
<reference evidence="1" key="1">
    <citation type="submission" date="2016-11" db="EMBL/GenBank/DDBJ databases">
        <authorList>
            <person name="Varghese N."/>
            <person name="Submissions S."/>
        </authorList>
    </citation>
    <scope>NUCLEOTIDE SEQUENCE [LARGE SCALE GENOMIC DNA]</scope>
    <source>
        <strain evidence="1">DSM 16785</strain>
    </source>
</reference>